<evidence type="ECO:0000313" key="1">
    <source>
        <dbReference type="EMBL" id="BBY58515.1"/>
    </source>
</evidence>
<reference evidence="1 2" key="1">
    <citation type="journal article" date="2019" name="Emerg. Microbes Infect.">
        <title>Comprehensive subspecies identification of 175 nontuberculous mycobacteria species based on 7547 genomic profiles.</title>
        <authorList>
            <person name="Matsumoto Y."/>
            <person name="Kinjo T."/>
            <person name="Motooka D."/>
            <person name="Nabeya D."/>
            <person name="Jung N."/>
            <person name="Uechi K."/>
            <person name="Horii T."/>
            <person name="Iida T."/>
            <person name="Fujita J."/>
            <person name="Nakamura S."/>
        </authorList>
    </citation>
    <scope>NUCLEOTIDE SEQUENCE [LARGE SCALE GENOMIC DNA]</scope>
    <source>
        <strain evidence="1 2">JCM 30395</strain>
    </source>
</reference>
<keyword evidence="1" id="KW-0449">Lipoprotein</keyword>
<keyword evidence="2" id="KW-1185">Reference proteome</keyword>
<accession>A0A7I7SR20</accession>
<name>A0A7I7SR20_9MYCO</name>
<dbReference type="KEGG" id="msar:MSAR_16510"/>
<evidence type="ECO:0000313" key="2">
    <source>
        <dbReference type="Proteomes" id="UP000466445"/>
    </source>
</evidence>
<proteinExistence type="predicted"/>
<dbReference type="PROSITE" id="PS51257">
    <property type="entry name" value="PROKAR_LIPOPROTEIN"/>
    <property type="match status" value="1"/>
</dbReference>
<organism evidence="1 2">
    <name type="scientific">Mycolicibacterium sarraceniae</name>
    <dbReference type="NCBI Taxonomy" id="1534348"/>
    <lineage>
        <taxon>Bacteria</taxon>
        <taxon>Bacillati</taxon>
        <taxon>Actinomycetota</taxon>
        <taxon>Actinomycetes</taxon>
        <taxon>Mycobacteriales</taxon>
        <taxon>Mycobacteriaceae</taxon>
        <taxon>Mycolicibacterium</taxon>
    </lineage>
</organism>
<sequence length="178" mass="18893">MPNMKRSNASAAATVTVGAMVVATVLSGCGVVRGIMNDGVTDPITPEQSKTQVIDAAKDIVGILNLPVQSATFWRSSCNDQGEAPFRGRMLISYPLAPSFEASDAEVARWVEQLKTQGWTTDPTAHTHGALLTKNGVSATFGPQSVSDTQRDLELLGECRDLTTTKQTAGGNEDISLR</sequence>
<gene>
    <name evidence="1" type="primary">lppJ</name>
    <name evidence="1" type="ORF">MSAR_16510</name>
</gene>
<protein>
    <submittedName>
        <fullName evidence="1">Putative lipoprotein LppJ</fullName>
    </submittedName>
</protein>
<dbReference type="Proteomes" id="UP000466445">
    <property type="component" value="Chromosome"/>
</dbReference>
<dbReference type="AlphaFoldDB" id="A0A7I7SR20"/>
<dbReference type="EMBL" id="AP022595">
    <property type="protein sequence ID" value="BBY58515.1"/>
    <property type="molecule type" value="Genomic_DNA"/>
</dbReference>